<dbReference type="NCBIfam" id="NF038335">
    <property type="entry name" value="YPO0640_fam"/>
    <property type="match status" value="1"/>
</dbReference>
<organism evidence="2 3">
    <name type="scientific">Tessaracoccus defluvii</name>
    <dbReference type="NCBI Taxonomy" id="1285901"/>
    <lineage>
        <taxon>Bacteria</taxon>
        <taxon>Bacillati</taxon>
        <taxon>Actinomycetota</taxon>
        <taxon>Actinomycetes</taxon>
        <taxon>Propionibacteriales</taxon>
        <taxon>Propionibacteriaceae</taxon>
        <taxon>Tessaracoccus</taxon>
    </lineage>
</organism>
<dbReference type="EMBL" id="CP060789">
    <property type="protein sequence ID" value="QNP57395.1"/>
    <property type="molecule type" value="Genomic_DNA"/>
</dbReference>
<dbReference type="AlphaFoldDB" id="A0A7H0HA29"/>
<protein>
    <submittedName>
        <fullName evidence="2">SMI1/KNR4 family protein</fullName>
    </submittedName>
</protein>
<name>A0A7H0HA29_9ACTN</name>
<dbReference type="Gene3D" id="3.40.1580.10">
    <property type="entry name" value="SMI1/KNR4-like"/>
    <property type="match status" value="1"/>
</dbReference>
<gene>
    <name evidence="2" type="ORF">H9L22_09310</name>
</gene>
<sequence>MRAITDWVDLAEAQGFPQRGGAAPADISRISGAFARQFGIPLPDDYRQLLATTDGFDFDGVSFYGTTDVYEDGAFLPGLLDSNERLLHGSDSLDTPLRFVGETGDALFAYDSAEASWKAVSRYGLVTVFRFSSFAELFDAALATTQ</sequence>
<feature type="domain" description="Knr4/Smi1-like" evidence="1">
    <location>
        <begin position="24"/>
        <end position="140"/>
    </location>
</feature>
<dbReference type="InterPro" id="IPR037883">
    <property type="entry name" value="Knr4/Smi1-like_sf"/>
</dbReference>
<dbReference type="SMART" id="SM00860">
    <property type="entry name" value="SMI1_KNR4"/>
    <property type="match status" value="1"/>
</dbReference>
<dbReference type="SUPFAM" id="SSF160631">
    <property type="entry name" value="SMI1/KNR4-like"/>
    <property type="match status" value="1"/>
</dbReference>
<dbReference type="InterPro" id="IPR018958">
    <property type="entry name" value="Knr4/Smi1-like_dom"/>
</dbReference>
<dbReference type="Proteomes" id="UP000516117">
    <property type="component" value="Chromosome"/>
</dbReference>
<accession>A0A7H0HA29</accession>
<dbReference type="RefSeq" id="WP_187722483.1">
    <property type="nucleotide sequence ID" value="NZ_BAABBL010000006.1"/>
</dbReference>
<evidence type="ECO:0000259" key="1">
    <source>
        <dbReference type="SMART" id="SM00860"/>
    </source>
</evidence>
<reference evidence="2 3" key="1">
    <citation type="submission" date="2020-08" db="EMBL/GenBank/DDBJ databases">
        <title>Genome sequence of Tessaracoccus defluvii JCM 17540T.</title>
        <authorList>
            <person name="Hyun D.-W."/>
            <person name="Bae J.-W."/>
        </authorList>
    </citation>
    <scope>NUCLEOTIDE SEQUENCE [LARGE SCALE GENOMIC DNA]</scope>
    <source>
        <strain evidence="2 3">JCM 17540</strain>
    </source>
</reference>
<dbReference type="KEGG" id="tdf:H9L22_09310"/>
<evidence type="ECO:0000313" key="2">
    <source>
        <dbReference type="EMBL" id="QNP57395.1"/>
    </source>
</evidence>
<keyword evidence="3" id="KW-1185">Reference proteome</keyword>
<proteinExistence type="predicted"/>
<evidence type="ECO:0000313" key="3">
    <source>
        <dbReference type="Proteomes" id="UP000516117"/>
    </source>
</evidence>